<keyword evidence="2" id="KW-1185">Reference proteome</keyword>
<organism evidence="1 2">
    <name type="scientific">Arctium lappa</name>
    <name type="common">Greater burdock</name>
    <name type="synonym">Lappa major</name>
    <dbReference type="NCBI Taxonomy" id="4217"/>
    <lineage>
        <taxon>Eukaryota</taxon>
        <taxon>Viridiplantae</taxon>
        <taxon>Streptophyta</taxon>
        <taxon>Embryophyta</taxon>
        <taxon>Tracheophyta</taxon>
        <taxon>Spermatophyta</taxon>
        <taxon>Magnoliopsida</taxon>
        <taxon>eudicotyledons</taxon>
        <taxon>Gunneridae</taxon>
        <taxon>Pentapetalae</taxon>
        <taxon>asterids</taxon>
        <taxon>campanulids</taxon>
        <taxon>Asterales</taxon>
        <taxon>Asteraceae</taxon>
        <taxon>Carduoideae</taxon>
        <taxon>Cardueae</taxon>
        <taxon>Arctiinae</taxon>
        <taxon>Arctium</taxon>
    </lineage>
</organism>
<name>A0ACB9FIU5_ARCLA</name>
<sequence length="68" mass="7644">MTWQPPEARISCDNYALMMHLSHTQESDRMHGQLHPKGHNLSVREQSETAAGGWNGGYICRINLCSCS</sequence>
<gene>
    <name evidence="1" type="ORF">L6452_02230</name>
</gene>
<reference evidence="2" key="1">
    <citation type="journal article" date="2022" name="Mol. Ecol. Resour.">
        <title>The genomes of chicory, endive, great burdock and yacon provide insights into Asteraceae palaeo-polyploidization history and plant inulin production.</title>
        <authorList>
            <person name="Fan W."/>
            <person name="Wang S."/>
            <person name="Wang H."/>
            <person name="Wang A."/>
            <person name="Jiang F."/>
            <person name="Liu H."/>
            <person name="Zhao H."/>
            <person name="Xu D."/>
            <person name="Zhang Y."/>
        </authorList>
    </citation>
    <scope>NUCLEOTIDE SEQUENCE [LARGE SCALE GENOMIC DNA]</scope>
    <source>
        <strain evidence="2">cv. Niubang</strain>
    </source>
</reference>
<protein>
    <submittedName>
        <fullName evidence="1">Uncharacterized protein</fullName>
    </submittedName>
</protein>
<evidence type="ECO:0000313" key="1">
    <source>
        <dbReference type="EMBL" id="KAI3771077.1"/>
    </source>
</evidence>
<dbReference type="Proteomes" id="UP001055879">
    <property type="component" value="Linkage Group LG01"/>
</dbReference>
<evidence type="ECO:0000313" key="2">
    <source>
        <dbReference type="Proteomes" id="UP001055879"/>
    </source>
</evidence>
<comment type="caution">
    <text evidence="1">The sequence shown here is derived from an EMBL/GenBank/DDBJ whole genome shotgun (WGS) entry which is preliminary data.</text>
</comment>
<accession>A0ACB9FIU5</accession>
<proteinExistence type="predicted"/>
<reference evidence="1 2" key="2">
    <citation type="journal article" date="2022" name="Mol. Ecol. Resour.">
        <title>The genomes of chicory, endive, great burdock and yacon provide insights into Asteraceae paleo-polyploidization history and plant inulin production.</title>
        <authorList>
            <person name="Fan W."/>
            <person name="Wang S."/>
            <person name="Wang H."/>
            <person name="Wang A."/>
            <person name="Jiang F."/>
            <person name="Liu H."/>
            <person name="Zhao H."/>
            <person name="Xu D."/>
            <person name="Zhang Y."/>
        </authorList>
    </citation>
    <scope>NUCLEOTIDE SEQUENCE [LARGE SCALE GENOMIC DNA]</scope>
    <source>
        <strain evidence="2">cv. Niubang</strain>
    </source>
</reference>
<dbReference type="EMBL" id="CM042047">
    <property type="protein sequence ID" value="KAI3771077.1"/>
    <property type="molecule type" value="Genomic_DNA"/>
</dbReference>